<keyword evidence="3" id="KW-1185">Reference proteome</keyword>
<dbReference type="Proteomes" id="UP000249402">
    <property type="component" value="Unassembled WGS sequence"/>
</dbReference>
<reference evidence="2 3" key="1">
    <citation type="submission" date="2018-02" db="EMBL/GenBank/DDBJ databases">
        <title>The genomes of Aspergillus section Nigri reveals drivers in fungal speciation.</title>
        <authorList>
            <consortium name="DOE Joint Genome Institute"/>
            <person name="Vesth T.C."/>
            <person name="Nybo J."/>
            <person name="Theobald S."/>
            <person name="Brandl J."/>
            <person name="Frisvad J.C."/>
            <person name="Nielsen K.F."/>
            <person name="Lyhne E.K."/>
            <person name="Kogle M.E."/>
            <person name="Kuo A."/>
            <person name="Riley R."/>
            <person name="Clum A."/>
            <person name="Nolan M."/>
            <person name="Lipzen A."/>
            <person name="Salamov A."/>
            <person name="Henrissat B."/>
            <person name="Wiebenga A."/>
            <person name="De vries R.P."/>
            <person name="Grigoriev I.V."/>
            <person name="Mortensen U.H."/>
            <person name="Andersen M.R."/>
            <person name="Baker S.E."/>
        </authorList>
    </citation>
    <scope>NUCLEOTIDE SEQUENCE [LARGE SCALE GENOMIC DNA]</scope>
    <source>
        <strain evidence="2 3">CBS 121593</strain>
    </source>
</reference>
<proteinExistence type="predicted"/>
<gene>
    <name evidence="2" type="ORF">BO80DRAFT_37904</name>
</gene>
<dbReference type="RefSeq" id="XP_025576390.1">
    <property type="nucleotide sequence ID" value="XM_025716765.1"/>
</dbReference>
<name>A0A395H337_9EURO</name>
<dbReference type="EMBL" id="KZ824432">
    <property type="protein sequence ID" value="RAL02063.1"/>
    <property type="molecule type" value="Genomic_DNA"/>
</dbReference>
<protein>
    <submittedName>
        <fullName evidence="2">Uncharacterized protein</fullName>
    </submittedName>
</protein>
<organism evidence="2 3">
    <name type="scientific">Aspergillus ibericus CBS 121593</name>
    <dbReference type="NCBI Taxonomy" id="1448316"/>
    <lineage>
        <taxon>Eukaryota</taxon>
        <taxon>Fungi</taxon>
        <taxon>Dikarya</taxon>
        <taxon>Ascomycota</taxon>
        <taxon>Pezizomycotina</taxon>
        <taxon>Eurotiomycetes</taxon>
        <taxon>Eurotiomycetidae</taxon>
        <taxon>Eurotiales</taxon>
        <taxon>Aspergillaceae</taxon>
        <taxon>Aspergillus</taxon>
        <taxon>Aspergillus subgen. Circumdati</taxon>
    </lineage>
</organism>
<sequence>MVHTYTARSPGHDLTSQIKSMSLPIRRLLSSCPHFLTKQPSVHLPEKLRGLEDKHEKKSIISKEKKKKQRNKKENTVAAEVGDRQYIGEEKLGHQTKKKKSL</sequence>
<evidence type="ECO:0000313" key="2">
    <source>
        <dbReference type="EMBL" id="RAL02063.1"/>
    </source>
</evidence>
<accession>A0A395H337</accession>
<dbReference type="VEuPathDB" id="FungiDB:BO80DRAFT_37904"/>
<feature type="compositionally biased region" description="Basic and acidic residues" evidence="1">
    <location>
        <begin position="46"/>
        <end position="63"/>
    </location>
</feature>
<feature type="region of interest" description="Disordered" evidence="1">
    <location>
        <begin position="46"/>
        <end position="102"/>
    </location>
</feature>
<evidence type="ECO:0000256" key="1">
    <source>
        <dbReference type="SAM" id="MobiDB-lite"/>
    </source>
</evidence>
<evidence type="ECO:0000313" key="3">
    <source>
        <dbReference type="Proteomes" id="UP000249402"/>
    </source>
</evidence>
<feature type="compositionally biased region" description="Basic and acidic residues" evidence="1">
    <location>
        <begin position="81"/>
        <end position="93"/>
    </location>
</feature>
<dbReference type="AlphaFoldDB" id="A0A395H337"/>
<dbReference type="GeneID" id="37221630"/>